<protein>
    <submittedName>
        <fullName evidence="2">Uncharacterized protein</fullName>
    </submittedName>
</protein>
<keyword evidence="3" id="KW-1185">Reference proteome</keyword>
<sequence>MMYRVDEEPGSKGKGGQPPTAKAGPLPPTKTASSQPRRGGEAQPVVETVIACPINETLVLLLGAGPLMSGAQPVLLNGDPTLPGKVPIVSWPLVDNKGHATHGFVALVFTGPLKGERLNSLTFRAQGRAVSYRVSPDLMRPAALAGALGDLAGPGMPAVVDAIVGMLSQGPMSRRKLAAMTSFVEAGAQADGFIEIIGAFEDGDVYLQGWSQEMTPGISRVLIAGATPQIAECTAAAFDRQDLNNKGKGFAAILVAPEAIDPFGMQRLYFRCRDGWRYADVYELRLLASPRETPGYARAILPKVRGSAEVVVRLRQAAYRYEGLDTVSSLALPVRMAIDHALRTEQGGLLISGWFLDPDNRVQEIKLRRRQTSVDLKPAWSRIDRPDVSRAFDGKAPFLSQLDPDRHSHGFVAFIPDFDPDGNAPVYIEFVIPNSPPAYMPVVPKRVTYRDAVARQLKSISARAVSMSEIVERHLIPLVTTAATKSAGIETIEHVGVAASAAADTTLVIGLDEQTTDVASLVALLALDAQIRIAPIVLAGPERTIVELRGEVRRLAQFYGLSVDLVAVSGFTDVFDALIVGAGAAKSDRVVLFSGALVPSERGWFGRLRADHIERDASAIVSPALIYEDESIRWAGYRLSADESGLQLGGLAENYVGYPAATLDTIVSASTPVANLECCILSKSAIAAMEQDGYGYLGNREKGLDLALRLSKAGLKAFWLPGVRVLGAEAPADGMNAWEVHARNIDRAVFNARWAETITTMAQAEAA</sequence>
<feature type="compositionally biased region" description="Basic and acidic residues" evidence="1">
    <location>
        <begin position="1"/>
        <end position="11"/>
    </location>
</feature>
<dbReference type="EMBL" id="JBHSML010000003">
    <property type="protein sequence ID" value="MFC5515514.1"/>
    <property type="molecule type" value="Genomic_DNA"/>
</dbReference>
<gene>
    <name evidence="2" type="ORF">ACFPP9_07010</name>
</gene>
<comment type="caution">
    <text evidence="2">The sequence shown here is derived from an EMBL/GenBank/DDBJ whole genome shotgun (WGS) entry which is preliminary data.</text>
</comment>
<evidence type="ECO:0000313" key="3">
    <source>
        <dbReference type="Proteomes" id="UP001596150"/>
    </source>
</evidence>
<dbReference type="Proteomes" id="UP001596150">
    <property type="component" value="Unassembled WGS sequence"/>
</dbReference>
<proteinExistence type="predicted"/>
<organism evidence="2 3">
    <name type="scientific">Kaistia terrae</name>
    <dbReference type="NCBI Taxonomy" id="537017"/>
    <lineage>
        <taxon>Bacteria</taxon>
        <taxon>Pseudomonadati</taxon>
        <taxon>Pseudomonadota</taxon>
        <taxon>Alphaproteobacteria</taxon>
        <taxon>Hyphomicrobiales</taxon>
        <taxon>Kaistiaceae</taxon>
        <taxon>Kaistia</taxon>
    </lineage>
</organism>
<evidence type="ECO:0000313" key="2">
    <source>
        <dbReference type="EMBL" id="MFC5515514.1"/>
    </source>
</evidence>
<dbReference type="RefSeq" id="WP_266342242.1">
    <property type="nucleotide sequence ID" value="NZ_JAPKNH010000001.1"/>
</dbReference>
<name>A0ABW0PYQ1_9HYPH</name>
<feature type="region of interest" description="Disordered" evidence="1">
    <location>
        <begin position="1"/>
        <end position="42"/>
    </location>
</feature>
<reference evidence="3" key="1">
    <citation type="journal article" date="2019" name="Int. J. Syst. Evol. Microbiol.">
        <title>The Global Catalogue of Microorganisms (GCM) 10K type strain sequencing project: providing services to taxonomists for standard genome sequencing and annotation.</title>
        <authorList>
            <consortium name="The Broad Institute Genomics Platform"/>
            <consortium name="The Broad Institute Genome Sequencing Center for Infectious Disease"/>
            <person name="Wu L."/>
            <person name="Ma J."/>
        </authorList>
    </citation>
    <scope>NUCLEOTIDE SEQUENCE [LARGE SCALE GENOMIC DNA]</scope>
    <source>
        <strain evidence="3">KACC 12633</strain>
    </source>
</reference>
<evidence type="ECO:0000256" key="1">
    <source>
        <dbReference type="SAM" id="MobiDB-lite"/>
    </source>
</evidence>
<accession>A0ABW0PYQ1</accession>